<evidence type="ECO:0000313" key="4">
    <source>
        <dbReference type="Proteomes" id="UP000002279"/>
    </source>
</evidence>
<proteinExistence type="inferred from homology"/>
<evidence type="ECO:0008006" key="5">
    <source>
        <dbReference type="Google" id="ProtNLM"/>
    </source>
</evidence>
<dbReference type="PANTHER" id="PTHR43658:SF8">
    <property type="entry name" value="17-BETA-HYDROXYSTEROID DEHYDROGENASE 14-RELATED"/>
    <property type="match status" value="1"/>
</dbReference>
<dbReference type="InterPro" id="IPR036291">
    <property type="entry name" value="NAD(P)-bd_dom_sf"/>
</dbReference>
<dbReference type="PROSITE" id="PS00061">
    <property type="entry name" value="ADH_SHORT"/>
    <property type="match status" value="1"/>
</dbReference>
<dbReference type="GO" id="GO:0016491">
    <property type="term" value="F:oxidoreductase activity"/>
    <property type="evidence" value="ECO:0007669"/>
    <property type="project" value="UniProtKB-KW"/>
</dbReference>
<accession>A0A6I8NQJ3</accession>
<organism evidence="3 4">
    <name type="scientific">Ornithorhynchus anatinus</name>
    <name type="common">Duckbill platypus</name>
    <dbReference type="NCBI Taxonomy" id="9258"/>
    <lineage>
        <taxon>Eukaryota</taxon>
        <taxon>Metazoa</taxon>
        <taxon>Chordata</taxon>
        <taxon>Craniata</taxon>
        <taxon>Vertebrata</taxon>
        <taxon>Euteleostomi</taxon>
        <taxon>Mammalia</taxon>
        <taxon>Monotremata</taxon>
        <taxon>Ornithorhynchidae</taxon>
        <taxon>Ornithorhynchus</taxon>
    </lineage>
</organism>
<dbReference type="PANTHER" id="PTHR43658">
    <property type="entry name" value="SHORT-CHAIN DEHYDROGENASE/REDUCTASE"/>
    <property type="match status" value="1"/>
</dbReference>
<dbReference type="Gene3D" id="3.40.50.720">
    <property type="entry name" value="NAD(P)-binding Rossmann-like Domain"/>
    <property type="match status" value="1"/>
</dbReference>
<dbReference type="Ensembl" id="ENSOANT00000060948.1">
    <property type="protein sequence ID" value="ENSOANP00000043494.1"/>
    <property type="gene ID" value="ENSOANG00000012856.3"/>
</dbReference>
<comment type="similarity">
    <text evidence="1">Belongs to the short-chain dehydrogenases/reductases (SDR) family.</text>
</comment>
<dbReference type="AlphaFoldDB" id="A0A6I8NQJ3"/>
<reference evidence="3 4" key="1">
    <citation type="journal article" date="2008" name="Nature">
        <title>Genome analysis of the platypus reveals unique signatures of evolution.</title>
        <authorList>
            <person name="Warren W.C."/>
            <person name="Hillier L.W."/>
            <person name="Marshall Graves J.A."/>
            <person name="Birney E."/>
            <person name="Ponting C.P."/>
            <person name="Grutzner F."/>
            <person name="Belov K."/>
            <person name="Miller W."/>
            <person name="Clarke L."/>
            <person name="Chinwalla A.T."/>
            <person name="Yang S.P."/>
            <person name="Heger A."/>
            <person name="Locke D.P."/>
            <person name="Miethke P."/>
            <person name="Waters P.D."/>
            <person name="Veyrunes F."/>
            <person name="Fulton L."/>
            <person name="Fulton B."/>
            <person name="Graves T."/>
            <person name="Wallis J."/>
            <person name="Puente X.S."/>
            <person name="Lopez-Otin C."/>
            <person name="Ordonez G.R."/>
            <person name="Eichler E.E."/>
            <person name="Chen L."/>
            <person name="Cheng Z."/>
            <person name="Deakin J.E."/>
            <person name="Alsop A."/>
            <person name="Thompson K."/>
            <person name="Kirby P."/>
            <person name="Papenfuss A.T."/>
            <person name="Wakefield M.J."/>
            <person name="Olender T."/>
            <person name="Lancet D."/>
            <person name="Huttley G.A."/>
            <person name="Smit A.F."/>
            <person name="Pask A."/>
            <person name="Temple-Smith P."/>
            <person name="Batzer M.A."/>
            <person name="Walker J.A."/>
            <person name="Konkel M.K."/>
            <person name="Harris R.S."/>
            <person name="Whittington C.M."/>
            <person name="Wong E.S."/>
            <person name="Gemmell N.J."/>
            <person name="Buschiazzo E."/>
            <person name="Vargas Jentzsch I.M."/>
            <person name="Merkel A."/>
            <person name="Schmitz J."/>
            <person name="Zemann A."/>
            <person name="Churakov G."/>
            <person name="Kriegs J.O."/>
            <person name="Brosius J."/>
            <person name="Murchison E.P."/>
            <person name="Sachidanandam R."/>
            <person name="Smith C."/>
            <person name="Hannon G.J."/>
            <person name="Tsend-Ayush E."/>
            <person name="McMillan D."/>
            <person name="Attenborough R."/>
            <person name="Rens W."/>
            <person name="Ferguson-Smith M."/>
            <person name="Lefevre C.M."/>
            <person name="Sharp J.A."/>
            <person name="Nicholas K.R."/>
            <person name="Ray D.A."/>
            <person name="Kube M."/>
            <person name="Reinhardt R."/>
            <person name="Pringle T.H."/>
            <person name="Taylor J."/>
            <person name="Jones R.C."/>
            <person name="Nixon B."/>
            <person name="Dacheux J.L."/>
            <person name="Niwa H."/>
            <person name="Sekita Y."/>
            <person name="Huang X."/>
            <person name="Stark A."/>
            <person name="Kheradpour P."/>
            <person name="Kellis M."/>
            <person name="Flicek P."/>
            <person name="Chen Y."/>
            <person name="Webber C."/>
            <person name="Hardison R."/>
            <person name="Nelson J."/>
            <person name="Hallsworth-Pepin K."/>
            <person name="Delehaunty K."/>
            <person name="Markovic C."/>
            <person name="Minx P."/>
            <person name="Feng Y."/>
            <person name="Kremitzki C."/>
            <person name="Mitreva M."/>
            <person name="Glasscock J."/>
            <person name="Wylie T."/>
            <person name="Wohldmann P."/>
            <person name="Thiru P."/>
            <person name="Nhan M.N."/>
            <person name="Pohl C.S."/>
            <person name="Smith S.M."/>
            <person name="Hou S."/>
            <person name="Nefedov M."/>
            <person name="de Jong P.J."/>
            <person name="Renfree M.B."/>
            <person name="Mardis E.R."/>
            <person name="Wilson R.K."/>
        </authorList>
    </citation>
    <scope>NUCLEOTIDE SEQUENCE [LARGE SCALE GENOMIC DNA]</scope>
    <source>
        <strain evidence="3 4">Glennie</strain>
    </source>
</reference>
<dbReference type="OMA" id="AAYQMSQ"/>
<sequence length="263" mass="27895">MATGLRYAGRVAVVTGGSRGIGEGIVRAFVDQGARVVFCDKDEAAGQALELALREANTPGEAVFVLCDVTREEELQTLFSETLRRFGRLDCLVNNAGRHPGPERIEETTAQEFRDLLELNLLGYYTASKLALPYLRQTQGNIINISSLVAIIGQREAVPYVATKGAVTAMTKALAIDEGQNGVRVNCISPGNIWTPLWKELAQMTPDLAKAVREGEAAQVLGRLGTPAEVGAAAMFLAAEGSFCSGVDLPLSGGAELGYGPKA</sequence>
<dbReference type="FunFam" id="3.40.50.720:FF:000084">
    <property type="entry name" value="Short-chain dehydrogenase reductase"/>
    <property type="match status" value="1"/>
</dbReference>
<dbReference type="PRINTS" id="PR00081">
    <property type="entry name" value="GDHRDH"/>
</dbReference>
<dbReference type="Bgee" id="ENSOANG00000012856">
    <property type="expression patterns" value="Expressed in heart and 8 other cell types or tissues"/>
</dbReference>
<reference evidence="3" key="3">
    <citation type="submission" date="2025-09" db="UniProtKB">
        <authorList>
            <consortium name="Ensembl"/>
        </authorList>
    </citation>
    <scope>IDENTIFICATION</scope>
    <source>
        <strain evidence="3">Glennie</strain>
    </source>
</reference>
<evidence type="ECO:0000256" key="2">
    <source>
        <dbReference type="ARBA" id="ARBA00023002"/>
    </source>
</evidence>
<evidence type="ECO:0000256" key="1">
    <source>
        <dbReference type="ARBA" id="ARBA00006484"/>
    </source>
</evidence>
<gene>
    <name evidence="3" type="primary">BCAT2</name>
</gene>
<dbReference type="SUPFAM" id="SSF51735">
    <property type="entry name" value="NAD(P)-binding Rossmann-fold domains"/>
    <property type="match status" value="1"/>
</dbReference>
<dbReference type="Proteomes" id="UP000002279">
    <property type="component" value="Chromosome 10"/>
</dbReference>
<evidence type="ECO:0000313" key="3">
    <source>
        <dbReference type="Ensembl" id="ENSOANP00000043494.1"/>
    </source>
</evidence>
<reference evidence="3" key="2">
    <citation type="submission" date="2025-08" db="UniProtKB">
        <authorList>
            <consortium name="Ensembl"/>
        </authorList>
    </citation>
    <scope>IDENTIFICATION</scope>
    <source>
        <strain evidence="3">Glennie</strain>
    </source>
</reference>
<name>A0A6I8NQJ3_ORNAN</name>
<dbReference type="Pfam" id="PF13561">
    <property type="entry name" value="adh_short_C2"/>
    <property type="match status" value="1"/>
</dbReference>
<keyword evidence="2" id="KW-0560">Oxidoreductase</keyword>
<dbReference type="PRINTS" id="PR00080">
    <property type="entry name" value="SDRFAMILY"/>
</dbReference>
<protein>
    <recommendedName>
        <fullName evidence="5">Hydroxysteroid 17-beta dehydrogenase 14</fullName>
    </recommendedName>
</protein>
<keyword evidence="4" id="KW-1185">Reference proteome</keyword>
<dbReference type="InterPro" id="IPR002347">
    <property type="entry name" value="SDR_fam"/>
</dbReference>
<dbReference type="GeneTree" id="ENSGT00390000009532"/>
<dbReference type="InterPro" id="IPR020904">
    <property type="entry name" value="Sc_DH/Rdtase_CS"/>
</dbReference>